<proteinExistence type="predicted"/>
<feature type="region of interest" description="Disordered" evidence="1">
    <location>
        <begin position="144"/>
        <end position="170"/>
    </location>
</feature>
<evidence type="ECO:0000313" key="2">
    <source>
        <dbReference type="EMBL" id="MFC4201003.1"/>
    </source>
</evidence>
<feature type="compositionally biased region" description="Gly residues" evidence="1">
    <location>
        <begin position="244"/>
        <end position="256"/>
    </location>
</feature>
<feature type="compositionally biased region" description="Gly residues" evidence="1">
    <location>
        <begin position="151"/>
        <end position="163"/>
    </location>
</feature>
<reference evidence="3" key="1">
    <citation type="journal article" date="2019" name="Int. J. Syst. Evol. Microbiol.">
        <title>The Global Catalogue of Microorganisms (GCM) 10K type strain sequencing project: providing services to taxonomists for standard genome sequencing and annotation.</title>
        <authorList>
            <consortium name="The Broad Institute Genomics Platform"/>
            <consortium name="The Broad Institute Genome Sequencing Center for Infectious Disease"/>
            <person name="Wu L."/>
            <person name="Ma J."/>
        </authorList>
    </citation>
    <scope>NUCLEOTIDE SEQUENCE [LARGE SCALE GENOMIC DNA]</scope>
    <source>
        <strain evidence="3">LMG 24813</strain>
    </source>
</reference>
<comment type="caution">
    <text evidence="2">The sequence shown here is derived from an EMBL/GenBank/DDBJ whole genome shotgun (WGS) entry which is preliminary data.</text>
</comment>
<dbReference type="InterPro" id="IPR050026">
    <property type="entry name" value="PHA_gran_PhaM_N"/>
</dbReference>
<protein>
    <submittedName>
        <fullName evidence="2">PhaM family polyhydroxyalkanoate granule multifunctional regulatory protein</fullName>
    </submittedName>
</protein>
<dbReference type="NCBIfam" id="NF043076">
    <property type="entry name" value="PHA_gran_PhaM"/>
    <property type="match status" value="1"/>
</dbReference>
<feature type="region of interest" description="Disordered" evidence="1">
    <location>
        <begin position="209"/>
        <end position="256"/>
    </location>
</feature>
<feature type="compositionally biased region" description="Low complexity" evidence="1">
    <location>
        <begin position="216"/>
        <end position="237"/>
    </location>
</feature>
<accession>A0ABV8NYW7</accession>
<dbReference type="EMBL" id="JBHSBV010000003">
    <property type="protein sequence ID" value="MFC4201003.1"/>
    <property type="molecule type" value="Genomic_DNA"/>
</dbReference>
<dbReference type="RefSeq" id="WP_217963646.1">
    <property type="nucleotide sequence ID" value="NZ_JAHTBN010000002.1"/>
</dbReference>
<evidence type="ECO:0000313" key="3">
    <source>
        <dbReference type="Proteomes" id="UP001595848"/>
    </source>
</evidence>
<evidence type="ECO:0000256" key="1">
    <source>
        <dbReference type="SAM" id="MobiDB-lite"/>
    </source>
</evidence>
<gene>
    <name evidence="2" type="ORF">ACFOY1_08560</name>
</gene>
<name>A0ABV8NYW7_9BURK</name>
<keyword evidence="3" id="KW-1185">Reference proteome</keyword>
<dbReference type="Proteomes" id="UP001595848">
    <property type="component" value="Unassembled WGS sequence"/>
</dbReference>
<sequence>MANQQNTNPFVLPGLGQSAELGQNPLMASMEMMRQAWQGLAGTGALGQSALAASMNPEDLERRIAELQVVENWLKMNLSMLSSTIQGLEVQRATIATVKAFMGTGAAAAQAAAGAPGQAAGAFGAGQSAAKDAAAQAAAAADAGSVPGAGSAQGAGSAAGVGSGSAASGAATGAADSMDLSAVQAATQGWWEMLQKQFDTLAAATAATMRPAEPDAQPAAGAAPQAKPARKAAAAKGAARKRTGGAGKGGKTGPAA</sequence>
<organism evidence="2 3">
    <name type="scientific">Candidimonas humi</name>
    <dbReference type="NCBI Taxonomy" id="683355"/>
    <lineage>
        <taxon>Bacteria</taxon>
        <taxon>Pseudomonadati</taxon>
        <taxon>Pseudomonadota</taxon>
        <taxon>Betaproteobacteria</taxon>
        <taxon>Burkholderiales</taxon>
        <taxon>Alcaligenaceae</taxon>
        <taxon>Candidimonas</taxon>
    </lineage>
</organism>